<gene>
    <name evidence="3" type="primary">echA8_3</name>
    <name evidence="3" type="ORF">XINFAN_00799</name>
</gene>
<dbReference type="AlphaFoldDB" id="A0A3P5WLP6"/>
<evidence type="ECO:0000256" key="2">
    <source>
        <dbReference type="RuleBase" id="RU003707"/>
    </source>
</evidence>
<organism evidence="3 4">
    <name type="scientific">Pseudogemmobacter humi</name>
    <dbReference type="NCBI Taxonomy" id="2483812"/>
    <lineage>
        <taxon>Bacteria</taxon>
        <taxon>Pseudomonadati</taxon>
        <taxon>Pseudomonadota</taxon>
        <taxon>Alphaproteobacteria</taxon>
        <taxon>Rhodobacterales</taxon>
        <taxon>Paracoccaceae</taxon>
        <taxon>Pseudogemmobacter</taxon>
    </lineage>
</organism>
<protein>
    <submittedName>
        <fullName evidence="3">Putative enoyl-CoA hydratase echA8</fullName>
        <ecNumber evidence="3">4.2.1.17</ecNumber>
    </submittedName>
</protein>
<dbReference type="InterPro" id="IPR001753">
    <property type="entry name" value="Enoyl-CoA_hydra/iso"/>
</dbReference>
<keyword evidence="4" id="KW-1185">Reference proteome</keyword>
<dbReference type="OrthoDB" id="9795613at2"/>
<evidence type="ECO:0000313" key="4">
    <source>
        <dbReference type="Proteomes" id="UP000277498"/>
    </source>
</evidence>
<dbReference type="GO" id="GO:0004300">
    <property type="term" value="F:enoyl-CoA hydratase activity"/>
    <property type="evidence" value="ECO:0007669"/>
    <property type="project" value="UniProtKB-EC"/>
</dbReference>
<dbReference type="SUPFAM" id="SSF52096">
    <property type="entry name" value="ClpP/crotonase"/>
    <property type="match status" value="1"/>
</dbReference>
<dbReference type="Pfam" id="PF00378">
    <property type="entry name" value="ECH_1"/>
    <property type="match status" value="1"/>
</dbReference>
<evidence type="ECO:0000313" key="3">
    <source>
        <dbReference type="EMBL" id="VDC22475.1"/>
    </source>
</evidence>
<dbReference type="PANTHER" id="PTHR11941:SF124">
    <property type="entry name" value="ENOYL-COA HYDRATASE ECHA13-RELATED"/>
    <property type="match status" value="1"/>
</dbReference>
<dbReference type="CDD" id="cd06558">
    <property type="entry name" value="crotonase-like"/>
    <property type="match status" value="1"/>
</dbReference>
<dbReference type="RefSeq" id="WP_124085225.1">
    <property type="nucleotide sequence ID" value="NZ_UXAW01000043.1"/>
</dbReference>
<name>A0A3P5WLP6_9RHOB</name>
<reference evidence="3 4" key="1">
    <citation type="submission" date="2018-11" db="EMBL/GenBank/DDBJ databases">
        <authorList>
            <person name="Criscuolo A."/>
        </authorList>
    </citation>
    <scope>NUCLEOTIDE SEQUENCE [LARGE SCALE GENOMIC DNA]</scope>
    <source>
        <strain evidence="3">ACIP111625</strain>
    </source>
</reference>
<dbReference type="InterPro" id="IPR029045">
    <property type="entry name" value="ClpP/crotonase-like_dom_sf"/>
</dbReference>
<dbReference type="GO" id="GO:0006635">
    <property type="term" value="P:fatty acid beta-oxidation"/>
    <property type="evidence" value="ECO:0007669"/>
    <property type="project" value="TreeGrafter"/>
</dbReference>
<evidence type="ECO:0000256" key="1">
    <source>
        <dbReference type="ARBA" id="ARBA00005254"/>
    </source>
</evidence>
<dbReference type="EC" id="4.2.1.17" evidence="3"/>
<dbReference type="Proteomes" id="UP000277498">
    <property type="component" value="Unassembled WGS sequence"/>
</dbReference>
<proteinExistence type="inferred from homology"/>
<comment type="similarity">
    <text evidence="1 2">Belongs to the enoyl-CoA hydratase/isomerase family.</text>
</comment>
<dbReference type="Gene3D" id="3.90.226.10">
    <property type="entry name" value="2-enoyl-CoA Hydratase, Chain A, domain 1"/>
    <property type="match status" value="1"/>
</dbReference>
<dbReference type="InterPro" id="IPR018376">
    <property type="entry name" value="Enoyl-CoA_hyd/isom_CS"/>
</dbReference>
<accession>A0A3P5WLP6</accession>
<dbReference type="PANTHER" id="PTHR11941">
    <property type="entry name" value="ENOYL-COA HYDRATASE-RELATED"/>
    <property type="match status" value="1"/>
</dbReference>
<sequence>MDDTILYRRTGPVAQITLNRPAKLNSITAEMVEGLHRAMDQAEADEGVRAILLTGTGKSFSAGFDLGTMEEEPDPAAMRAMLEADFDVIMRFWNSPKPTLSAVQGYVLGGGFELAMACDVTLAAGDAMFGEPEPKFGSGIVALLLPWLAGPKIVKEMLLFGNDRIPAHRAEALGLVNGVVAREALEDEALAMAKRAALLDATAVKLTKQAINRSYGAMGFETALRQALDLDVEIETTETEESRAFKRILNTDGVKAAIAWREARFAPAESETR</sequence>
<dbReference type="EMBL" id="UXAW01000043">
    <property type="protein sequence ID" value="VDC22475.1"/>
    <property type="molecule type" value="Genomic_DNA"/>
</dbReference>
<keyword evidence="3" id="KW-0456">Lyase</keyword>
<dbReference type="PROSITE" id="PS00166">
    <property type="entry name" value="ENOYL_COA_HYDRATASE"/>
    <property type="match status" value="1"/>
</dbReference>